<protein>
    <submittedName>
        <fullName evidence="1">Snakin-2</fullName>
    </submittedName>
</protein>
<dbReference type="Proteomes" id="UP001289374">
    <property type="component" value="Unassembled WGS sequence"/>
</dbReference>
<accession>A0AAE1WYB0</accession>
<name>A0AAE1WYB0_9LAMI</name>
<dbReference type="EMBL" id="JACGWL010000005">
    <property type="protein sequence ID" value="KAK4401474.1"/>
    <property type="molecule type" value="Genomic_DNA"/>
</dbReference>
<evidence type="ECO:0000313" key="1">
    <source>
        <dbReference type="EMBL" id="KAK4401474.1"/>
    </source>
</evidence>
<organism evidence="1 2">
    <name type="scientific">Sesamum angolense</name>
    <dbReference type="NCBI Taxonomy" id="2727404"/>
    <lineage>
        <taxon>Eukaryota</taxon>
        <taxon>Viridiplantae</taxon>
        <taxon>Streptophyta</taxon>
        <taxon>Embryophyta</taxon>
        <taxon>Tracheophyta</taxon>
        <taxon>Spermatophyta</taxon>
        <taxon>Magnoliopsida</taxon>
        <taxon>eudicotyledons</taxon>
        <taxon>Gunneridae</taxon>
        <taxon>Pentapetalae</taxon>
        <taxon>asterids</taxon>
        <taxon>lamiids</taxon>
        <taxon>Lamiales</taxon>
        <taxon>Pedaliaceae</taxon>
        <taxon>Sesamum</taxon>
    </lineage>
</organism>
<reference evidence="1" key="1">
    <citation type="submission" date="2020-06" db="EMBL/GenBank/DDBJ databases">
        <authorList>
            <person name="Li T."/>
            <person name="Hu X."/>
            <person name="Zhang T."/>
            <person name="Song X."/>
            <person name="Zhang H."/>
            <person name="Dai N."/>
            <person name="Sheng W."/>
            <person name="Hou X."/>
            <person name="Wei L."/>
        </authorList>
    </citation>
    <scope>NUCLEOTIDE SEQUENCE</scope>
    <source>
        <strain evidence="1">K16</strain>
        <tissue evidence="1">Leaf</tissue>
    </source>
</reference>
<dbReference type="AlphaFoldDB" id="A0AAE1WYB0"/>
<gene>
    <name evidence="1" type="ORF">Sango_0888100</name>
</gene>
<keyword evidence="2" id="KW-1185">Reference proteome</keyword>
<evidence type="ECO:0000313" key="2">
    <source>
        <dbReference type="Proteomes" id="UP001289374"/>
    </source>
</evidence>
<reference evidence="1" key="2">
    <citation type="journal article" date="2024" name="Plant">
        <title>Genomic evolution and insights into agronomic trait innovations of Sesamum species.</title>
        <authorList>
            <person name="Miao H."/>
            <person name="Wang L."/>
            <person name="Qu L."/>
            <person name="Liu H."/>
            <person name="Sun Y."/>
            <person name="Le M."/>
            <person name="Wang Q."/>
            <person name="Wei S."/>
            <person name="Zheng Y."/>
            <person name="Lin W."/>
            <person name="Duan Y."/>
            <person name="Cao H."/>
            <person name="Xiong S."/>
            <person name="Wang X."/>
            <person name="Wei L."/>
            <person name="Li C."/>
            <person name="Ma Q."/>
            <person name="Ju M."/>
            <person name="Zhao R."/>
            <person name="Li G."/>
            <person name="Mu C."/>
            <person name="Tian Q."/>
            <person name="Mei H."/>
            <person name="Zhang T."/>
            <person name="Gao T."/>
            <person name="Zhang H."/>
        </authorList>
    </citation>
    <scope>NUCLEOTIDE SEQUENCE</scope>
    <source>
        <strain evidence="1">K16</strain>
    </source>
</reference>
<proteinExistence type="predicted"/>
<comment type="caution">
    <text evidence="1">The sequence shown here is derived from an EMBL/GenBank/DDBJ whole genome shotgun (WGS) entry which is preliminary data.</text>
</comment>
<sequence>LAMLYQELHHLTVEELVQKGAGYQGGKICAKGHVGLAVPGATVSPRALTATMRLALAMLK</sequence>
<feature type="non-terminal residue" evidence="1">
    <location>
        <position position="60"/>
    </location>
</feature>